<dbReference type="AlphaFoldDB" id="A0A1F7YZ11"/>
<name>A0A1F7YZ11_9BACT</name>
<evidence type="ECO:0000313" key="2">
    <source>
        <dbReference type="Proteomes" id="UP000177169"/>
    </source>
</evidence>
<protein>
    <submittedName>
        <fullName evidence="1">Uncharacterized protein</fullName>
    </submittedName>
</protein>
<reference evidence="1 2" key="1">
    <citation type="journal article" date="2016" name="Nat. Commun.">
        <title>Thousands of microbial genomes shed light on interconnected biogeochemical processes in an aquifer system.</title>
        <authorList>
            <person name="Anantharaman K."/>
            <person name="Brown C.T."/>
            <person name="Hug L.A."/>
            <person name="Sharon I."/>
            <person name="Castelle C.J."/>
            <person name="Probst A.J."/>
            <person name="Thomas B.C."/>
            <person name="Singh A."/>
            <person name="Wilkins M.J."/>
            <person name="Karaoz U."/>
            <person name="Brodie E.L."/>
            <person name="Williams K.H."/>
            <person name="Hubbard S.S."/>
            <person name="Banfield J.F."/>
        </authorList>
    </citation>
    <scope>NUCLEOTIDE SEQUENCE [LARGE SCALE GENOMIC DNA]</scope>
</reference>
<evidence type="ECO:0000313" key="1">
    <source>
        <dbReference type="EMBL" id="OGM32424.1"/>
    </source>
</evidence>
<organism evidence="1 2">
    <name type="scientific">Candidatus Woesebacteria bacterium RIFCSPHIGHO2_02_FULL_39_13</name>
    <dbReference type="NCBI Taxonomy" id="1802505"/>
    <lineage>
        <taxon>Bacteria</taxon>
        <taxon>Candidatus Woeseibacteriota</taxon>
    </lineage>
</organism>
<accession>A0A1F7YZ11</accession>
<dbReference type="Proteomes" id="UP000177169">
    <property type="component" value="Unassembled WGS sequence"/>
</dbReference>
<comment type="caution">
    <text evidence="1">The sequence shown here is derived from an EMBL/GenBank/DDBJ whole genome shotgun (WGS) entry which is preliminary data.</text>
</comment>
<gene>
    <name evidence="1" type="ORF">A3D01_04595</name>
</gene>
<dbReference type="EMBL" id="MGGR01000031">
    <property type="protein sequence ID" value="OGM32424.1"/>
    <property type="molecule type" value="Genomic_DNA"/>
</dbReference>
<proteinExistence type="predicted"/>
<sequence length="84" mass="9874">MVLIKKDLDLIRGVVENSLERSFRDPENPLKKDILSFKSEILGEIQKLREDVTIVVGYRDKIENHNKRIKELEKIHPRGRHLSS</sequence>